<dbReference type="PROSITE" id="PS50011">
    <property type="entry name" value="PROTEIN_KINASE_DOM"/>
    <property type="match status" value="1"/>
</dbReference>
<evidence type="ECO:0000256" key="6">
    <source>
        <dbReference type="ARBA" id="ARBA00022741"/>
    </source>
</evidence>
<comment type="subcellular location">
    <subcellularLocation>
        <location evidence="1">Host cell</location>
    </subcellularLocation>
</comment>
<keyword evidence="8" id="KW-0067">ATP-binding</keyword>
<evidence type="ECO:0000256" key="9">
    <source>
        <dbReference type="ARBA" id="ARBA00047899"/>
    </source>
</evidence>
<dbReference type="InterPro" id="IPR011009">
    <property type="entry name" value="Kinase-like_dom_sf"/>
</dbReference>
<evidence type="ECO:0000256" key="3">
    <source>
        <dbReference type="ARBA" id="ARBA00012513"/>
    </source>
</evidence>
<feature type="domain" description="Protein kinase" evidence="11">
    <location>
        <begin position="1"/>
        <end position="209"/>
    </location>
</feature>
<keyword evidence="5" id="KW-0808">Transferase</keyword>
<dbReference type="Gene3D" id="1.10.510.10">
    <property type="entry name" value="Transferase(Phosphotransferase) domain 1"/>
    <property type="match status" value="1"/>
</dbReference>
<gene>
    <name evidence="12" type="primary">Pim1</name>
    <name evidence="12" type="ORF">EDOCOE_R08616</name>
</gene>
<evidence type="ECO:0000256" key="2">
    <source>
        <dbReference type="ARBA" id="ARBA00005505"/>
    </source>
</evidence>
<evidence type="ECO:0000256" key="8">
    <source>
        <dbReference type="ARBA" id="ARBA00022840"/>
    </source>
</evidence>
<dbReference type="InterPro" id="IPR051138">
    <property type="entry name" value="PIM_Ser/Thr_kinase"/>
</dbReference>
<evidence type="ECO:0000256" key="7">
    <source>
        <dbReference type="ARBA" id="ARBA00022777"/>
    </source>
</evidence>
<comment type="catalytic activity">
    <reaction evidence="9">
        <text>L-threonyl-[protein] + ATP = O-phospho-L-threonyl-[protein] + ADP + H(+)</text>
        <dbReference type="Rhea" id="RHEA:46608"/>
        <dbReference type="Rhea" id="RHEA-COMP:11060"/>
        <dbReference type="Rhea" id="RHEA-COMP:11605"/>
        <dbReference type="ChEBI" id="CHEBI:15378"/>
        <dbReference type="ChEBI" id="CHEBI:30013"/>
        <dbReference type="ChEBI" id="CHEBI:30616"/>
        <dbReference type="ChEBI" id="CHEBI:61977"/>
        <dbReference type="ChEBI" id="CHEBI:456216"/>
        <dbReference type="EC" id="2.7.11.1"/>
    </reaction>
</comment>
<name>A0A7K9NCM5_9CORV</name>
<dbReference type="AlphaFoldDB" id="A0A7K9NCM5"/>
<dbReference type="SUPFAM" id="SSF56112">
    <property type="entry name" value="Protein kinase-like (PK-like)"/>
    <property type="match status" value="1"/>
</dbReference>
<keyword evidence="6" id="KW-0547">Nucleotide-binding</keyword>
<evidence type="ECO:0000256" key="5">
    <source>
        <dbReference type="ARBA" id="ARBA00022679"/>
    </source>
</evidence>
<organism evidence="12 13">
    <name type="scientific">Edolisoma coerulescens</name>
    <dbReference type="NCBI Taxonomy" id="2585810"/>
    <lineage>
        <taxon>Eukaryota</taxon>
        <taxon>Metazoa</taxon>
        <taxon>Chordata</taxon>
        <taxon>Craniata</taxon>
        <taxon>Vertebrata</taxon>
        <taxon>Euteleostomi</taxon>
        <taxon>Archelosauria</taxon>
        <taxon>Archosauria</taxon>
        <taxon>Dinosauria</taxon>
        <taxon>Saurischia</taxon>
        <taxon>Theropoda</taxon>
        <taxon>Coelurosauria</taxon>
        <taxon>Aves</taxon>
        <taxon>Neognathae</taxon>
        <taxon>Neoaves</taxon>
        <taxon>Telluraves</taxon>
        <taxon>Australaves</taxon>
        <taxon>Passeriformes</taxon>
        <taxon>Corvoidea</taxon>
        <taxon>Campephagidae</taxon>
        <taxon>Edolisoma</taxon>
    </lineage>
</organism>
<comment type="caution">
    <text evidence="12">The sequence shown here is derived from an EMBL/GenBank/DDBJ whole genome shotgun (WGS) entry which is preliminary data.</text>
</comment>
<dbReference type="GO" id="GO:0004674">
    <property type="term" value="F:protein serine/threonine kinase activity"/>
    <property type="evidence" value="ECO:0007669"/>
    <property type="project" value="UniProtKB-KW"/>
</dbReference>
<proteinExistence type="inferred from homology"/>
<evidence type="ECO:0000313" key="13">
    <source>
        <dbReference type="Proteomes" id="UP000526889"/>
    </source>
</evidence>
<dbReference type="Pfam" id="PF00069">
    <property type="entry name" value="Pkinase"/>
    <property type="match status" value="1"/>
</dbReference>
<protein>
    <recommendedName>
        <fullName evidence="3">non-specific serine/threonine protein kinase</fullName>
        <ecNumber evidence="3">2.7.11.1</ecNumber>
    </recommendedName>
</protein>
<feature type="non-terminal residue" evidence="12">
    <location>
        <position position="1"/>
    </location>
</feature>
<dbReference type="PANTHER" id="PTHR22984">
    <property type="entry name" value="SERINE/THREONINE-PROTEIN KINASE PIM"/>
    <property type="match status" value="1"/>
</dbReference>
<evidence type="ECO:0000256" key="4">
    <source>
        <dbReference type="ARBA" id="ARBA00022527"/>
    </source>
</evidence>
<dbReference type="SMART" id="SM00220">
    <property type="entry name" value="S_TKc"/>
    <property type="match status" value="1"/>
</dbReference>
<dbReference type="GO" id="GO:0043657">
    <property type="term" value="C:host cell"/>
    <property type="evidence" value="ECO:0007669"/>
    <property type="project" value="UniProtKB-SubCell"/>
</dbReference>
<dbReference type="GO" id="GO:0005524">
    <property type="term" value="F:ATP binding"/>
    <property type="evidence" value="ECO:0007669"/>
    <property type="project" value="UniProtKB-KW"/>
</dbReference>
<dbReference type="EC" id="2.7.11.1" evidence="3"/>
<evidence type="ECO:0000256" key="10">
    <source>
        <dbReference type="ARBA" id="ARBA00048679"/>
    </source>
</evidence>
<evidence type="ECO:0000313" key="12">
    <source>
        <dbReference type="EMBL" id="NXH84315.1"/>
    </source>
</evidence>
<dbReference type="Gene3D" id="3.30.200.20">
    <property type="entry name" value="Phosphorylase Kinase, domain 1"/>
    <property type="match status" value="1"/>
</dbReference>
<keyword evidence="4" id="KW-0723">Serine/threonine-protein kinase</keyword>
<keyword evidence="13" id="KW-1185">Reference proteome</keyword>
<sequence>PNGTHAPLEIALLAKVSAGFHGVIQLLEWAELPKCFLLVLERPEWRQDLFDSIVARGWSSQPDKNRHGGSRQGAQTPCTGRFGVQARKGLDCSAALVCLGLLMFFGAMQAGRRVVFPHPWVGTPSYSPPEWSHLKRYHNEAATIWSLGILLYLMVCRKHPFKKGQDIIWGQLLLPQRLSPECQGLMRRCLSMHCLDRPSLEDLFYDPWLQGVHLP</sequence>
<feature type="non-terminal residue" evidence="12">
    <location>
        <position position="215"/>
    </location>
</feature>
<dbReference type="Proteomes" id="UP000526889">
    <property type="component" value="Unassembled WGS sequence"/>
</dbReference>
<dbReference type="PANTHER" id="PTHR22984:SF25">
    <property type="entry name" value="PROTEIN KINASE DOMAIN-CONTAINING PROTEIN"/>
    <property type="match status" value="1"/>
</dbReference>
<comment type="similarity">
    <text evidence="2">Belongs to the protein kinase superfamily. CAMK Ser/Thr protein kinase family. PIM subfamily.</text>
</comment>
<evidence type="ECO:0000259" key="11">
    <source>
        <dbReference type="PROSITE" id="PS50011"/>
    </source>
</evidence>
<dbReference type="GO" id="GO:0005737">
    <property type="term" value="C:cytoplasm"/>
    <property type="evidence" value="ECO:0007669"/>
    <property type="project" value="TreeGrafter"/>
</dbReference>
<dbReference type="EMBL" id="VWZW01002948">
    <property type="protein sequence ID" value="NXH84315.1"/>
    <property type="molecule type" value="Genomic_DNA"/>
</dbReference>
<reference evidence="12 13" key="1">
    <citation type="submission" date="2019-09" db="EMBL/GenBank/DDBJ databases">
        <title>Bird 10,000 Genomes (B10K) Project - Family phase.</title>
        <authorList>
            <person name="Zhang G."/>
        </authorList>
    </citation>
    <scope>NUCLEOTIDE SEQUENCE [LARGE SCALE GENOMIC DNA]</scope>
    <source>
        <strain evidence="12">B10K-DU-001-25</strain>
        <tissue evidence="12">Muscle</tissue>
    </source>
</reference>
<keyword evidence="7 12" id="KW-0418">Kinase</keyword>
<accession>A0A7K9NCM5</accession>
<dbReference type="InterPro" id="IPR000719">
    <property type="entry name" value="Prot_kinase_dom"/>
</dbReference>
<comment type="catalytic activity">
    <reaction evidence="10">
        <text>L-seryl-[protein] + ATP = O-phospho-L-seryl-[protein] + ADP + H(+)</text>
        <dbReference type="Rhea" id="RHEA:17989"/>
        <dbReference type="Rhea" id="RHEA-COMP:9863"/>
        <dbReference type="Rhea" id="RHEA-COMP:11604"/>
        <dbReference type="ChEBI" id="CHEBI:15378"/>
        <dbReference type="ChEBI" id="CHEBI:29999"/>
        <dbReference type="ChEBI" id="CHEBI:30616"/>
        <dbReference type="ChEBI" id="CHEBI:83421"/>
        <dbReference type="ChEBI" id="CHEBI:456216"/>
        <dbReference type="EC" id="2.7.11.1"/>
    </reaction>
</comment>
<evidence type="ECO:0000256" key="1">
    <source>
        <dbReference type="ARBA" id="ARBA00004340"/>
    </source>
</evidence>